<keyword evidence="2" id="KW-0012">Acyltransferase</keyword>
<reference evidence="2 3" key="1">
    <citation type="submission" date="2023-02" db="EMBL/GenBank/DDBJ databases">
        <title>Bacterial whole genome sequence for Curvibacter sp. HBC28.</title>
        <authorList>
            <person name="Le V."/>
            <person name="Ko S.-R."/>
            <person name="Ahn C.-Y."/>
            <person name="Oh H.-M."/>
        </authorList>
    </citation>
    <scope>NUCLEOTIDE SEQUENCE [LARGE SCALE GENOMIC DNA]</scope>
    <source>
        <strain evidence="2 3">HBC28</strain>
    </source>
</reference>
<protein>
    <submittedName>
        <fullName evidence="2">GNAT family N-acetyltransferase</fullName>
        <ecNumber evidence="2">2.3.1.-</ecNumber>
    </submittedName>
</protein>
<gene>
    <name evidence="2" type="ORF">PSQ39_05000</name>
</gene>
<organism evidence="2 3">
    <name type="scientific">Curvibacter microcysteis</name>
    <dbReference type="NCBI Taxonomy" id="3026419"/>
    <lineage>
        <taxon>Bacteria</taxon>
        <taxon>Pseudomonadati</taxon>
        <taxon>Pseudomonadota</taxon>
        <taxon>Betaproteobacteria</taxon>
        <taxon>Burkholderiales</taxon>
        <taxon>Comamonadaceae</taxon>
        <taxon>Curvibacter</taxon>
    </lineage>
</organism>
<dbReference type="InterPro" id="IPR052564">
    <property type="entry name" value="N-acetyltrans/Recomb-assoc"/>
</dbReference>
<dbReference type="PANTHER" id="PTHR43451">
    <property type="entry name" value="ACETYLTRANSFERASE (GNAT) FAMILY PROTEIN"/>
    <property type="match status" value="1"/>
</dbReference>
<accession>A0ABT5MBN5</accession>
<name>A0ABT5MBN5_9BURK</name>
<keyword evidence="3" id="KW-1185">Reference proteome</keyword>
<dbReference type="Proteomes" id="UP001528672">
    <property type="component" value="Unassembled WGS sequence"/>
</dbReference>
<evidence type="ECO:0000313" key="3">
    <source>
        <dbReference type="Proteomes" id="UP001528672"/>
    </source>
</evidence>
<feature type="domain" description="N-acetyltransferase" evidence="1">
    <location>
        <begin position="1"/>
        <end position="154"/>
    </location>
</feature>
<dbReference type="PROSITE" id="PS51186">
    <property type="entry name" value="GNAT"/>
    <property type="match status" value="1"/>
</dbReference>
<dbReference type="PANTHER" id="PTHR43451:SF1">
    <property type="entry name" value="ACETYLTRANSFERASE"/>
    <property type="match status" value="1"/>
</dbReference>
<sequence>MAIRKFKLGDEAALFRVFFTAVHQVASRDYSAEQVAAWAPADFDLSSWALHLRRTQPFVAVLDGQIVGYADLQADGEIDHFYVSGTHPRQGIGAQLMAHLHKQAGFAGLPELRSCVSKTAEPFFVRHGFECVERRFPERRGVVLENTLMRKKLRSDADA</sequence>
<dbReference type="InterPro" id="IPR000182">
    <property type="entry name" value="GNAT_dom"/>
</dbReference>
<comment type="caution">
    <text evidence="2">The sequence shown here is derived from an EMBL/GenBank/DDBJ whole genome shotgun (WGS) entry which is preliminary data.</text>
</comment>
<evidence type="ECO:0000259" key="1">
    <source>
        <dbReference type="PROSITE" id="PS51186"/>
    </source>
</evidence>
<dbReference type="EC" id="2.3.1.-" evidence="2"/>
<dbReference type="Pfam" id="PF13673">
    <property type="entry name" value="Acetyltransf_10"/>
    <property type="match status" value="1"/>
</dbReference>
<proteinExistence type="predicted"/>
<dbReference type="RefSeq" id="WP_273925570.1">
    <property type="nucleotide sequence ID" value="NZ_JAQSIO010000001.1"/>
</dbReference>
<dbReference type="EMBL" id="JAQSIO010000001">
    <property type="protein sequence ID" value="MDD0813983.1"/>
    <property type="molecule type" value="Genomic_DNA"/>
</dbReference>
<dbReference type="InterPro" id="IPR016181">
    <property type="entry name" value="Acyl_CoA_acyltransferase"/>
</dbReference>
<dbReference type="GO" id="GO:0016746">
    <property type="term" value="F:acyltransferase activity"/>
    <property type="evidence" value="ECO:0007669"/>
    <property type="project" value="UniProtKB-KW"/>
</dbReference>
<dbReference type="Gene3D" id="3.40.630.30">
    <property type="match status" value="1"/>
</dbReference>
<dbReference type="SUPFAM" id="SSF55729">
    <property type="entry name" value="Acyl-CoA N-acyltransferases (Nat)"/>
    <property type="match status" value="1"/>
</dbReference>
<evidence type="ECO:0000313" key="2">
    <source>
        <dbReference type="EMBL" id="MDD0813983.1"/>
    </source>
</evidence>
<dbReference type="CDD" id="cd04301">
    <property type="entry name" value="NAT_SF"/>
    <property type="match status" value="1"/>
</dbReference>
<keyword evidence="2" id="KW-0808">Transferase</keyword>